<feature type="transmembrane region" description="Helical" evidence="1">
    <location>
        <begin position="121"/>
        <end position="144"/>
    </location>
</feature>
<dbReference type="Gene3D" id="2.30.42.10">
    <property type="match status" value="1"/>
</dbReference>
<dbReference type="PROSITE" id="PS50106">
    <property type="entry name" value="PDZ"/>
    <property type="match status" value="1"/>
</dbReference>
<feature type="transmembrane region" description="Helical" evidence="1">
    <location>
        <begin position="83"/>
        <end position="109"/>
    </location>
</feature>
<keyword evidence="4" id="KW-1185">Reference proteome</keyword>
<dbReference type="Pfam" id="PF17820">
    <property type="entry name" value="PDZ_6"/>
    <property type="match status" value="1"/>
</dbReference>
<feature type="transmembrane region" description="Helical" evidence="1">
    <location>
        <begin position="44"/>
        <end position="71"/>
    </location>
</feature>
<dbReference type="RefSeq" id="WP_164510640.1">
    <property type="nucleotide sequence ID" value="NZ_JBHTMO010000002.1"/>
</dbReference>
<protein>
    <submittedName>
        <fullName evidence="3">PDZ domain-containing protein</fullName>
    </submittedName>
</protein>
<dbReference type="SUPFAM" id="SSF50156">
    <property type="entry name" value="PDZ domain-like"/>
    <property type="match status" value="1"/>
</dbReference>
<keyword evidence="1" id="KW-0812">Transmembrane</keyword>
<dbReference type="InterPro" id="IPR001478">
    <property type="entry name" value="PDZ"/>
</dbReference>
<gene>
    <name evidence="3" type="ORF">ACFQ3L_01390</name>
</gene>
<evidence type="ECO:0000259" key="2">
    <source>
        <dbReference type="PROSITE" id="PS50106"/>
    </source>
</evidence>
<sequence>MGQLLMTLILGPVTIAGGLAAFFWRHHRIRQERAVFGISIDRHWTNWWAGLLGGLAGGVVISAALIGLGVFLPQPVLLALTGLTVLAVLLSGLGFAPWFLALAGLVAFLPPRFQPVAAPAYWAAGLLLLVTLAWLANAALLRFLNPPVDVPRLRPGSRGARIATYSRRQWYLLPLIVPVPGSWLPALSWWPVLGSGQTRFALIGLPLLLGAFLTTRRQLPTSATDHWALQYLGAGLLSGVLTGIVYWRPQAGAMALCSLAALGVILGLANWAATKRGARLISQTSEGVRIVAVQPDTPASKMGLAAGDIVLTANRAVVHTETELYAALQAQPTYCRLKVMRLDGAIYLAETAVFNGAPHELGMITFAEEQA</sequence>
<dbReference type="EMBL" id="JBHTMO010000002">
    <property type="protein sequence ID" value="MFD1392244.1"/>
    <property type="molecule type" value="Genomic_DNA"/>
</dbReference>
<comment type="caution">
    <text evidence="3">The sequence shown here is derived from an EMBL/GenBank/DDBJ whole genome shotgun (WGS) entry which is preliminary data.</text>
</comment>
<dbReference type="InterPro" id="IPR041489">
    <property type="entry name" value="PDZ_6"/>
</dbReference>
<evidence type="ECO:0000256" key="1">
    <source>
        <dbReference type="SAM" id="Phobius"/>
    </source>
</evidence>
<evidence type="ECO:0000313" key="4">
    <source>
        <dbReference type="Proteomes" id="UP001597249"/>
    </source>
</evidence>
<feature type="domain" description="PDZ" evidence="2">
    <location>
        <begin position="277"/>
        <end position="343"/>
    </location>
</feature>
<feature type="transmembrane region" description="Helical" evidence="1">
    <location>
        <begin position="253"/>
        <end position="273"/>
    </location>
</feature>
<keyword evidence="1" id="KW-1133">Transmembrane helix</keyword>
<feature type="transmembrane region" description="Helical" evidence="1">
    <location>
        <begin position="196"/>
        <end position="215"/>
    </location>
</feature>
<reference evidence="4" key="1">
    <citation type="journal article" date="2019" name="Int. J. Syst. Evol. Microbiol.">
        <title>The Global Catalogue of Microorganisms (GCM) 10K type strain sequencing project: providing services to taxonomists for standard genome sequencing and annotation.</title>
        <authorList>
            <consortium name="The Broad Institute Genomics Platform"/>
            <consortium name="The Broad Institute Genome Sequencing Center for Infectious Disease"/>
            <person name="Wu L."/>
            <person name="Ma J."/>
        </authorList>
    </citation>
    <scope>NUCLEOTIDE SEQUENCE [LARGE SCALE GENOMIC DNA]</scope>
    <source>
        <strain evidence="4">CCM 8911</strain>
    </source>
</reference>
<dbReference type="SMART" id="SM00228">
    <property type="entry name" value="PDZ"/>
    <property type="match status" value="1"/>
</dbReference>
<feature type="transmembrane region" description="Helical" evidence="1">
    <location>
        <begin position="227"/>
        <end position="247"/>
    </location>
</feature>
<keyword evidence="1" id="KW-0472">Membrane</keyword>
<organism evidence="3 4">
    <name type="scientific">Lacticaseibacillus jixianensis</name>
    <dbReference type="NCBI Taxonomy" id="2486012"/>
    <lineage>
        <taxon>Bacteria</taxon>
        <taxon>Bacillati</taxon>
        <taxon>Bacillota</taxon>
        <taxon>Bacilli</taxon>
        <taxon>Lactobacillales</taxon>
        <taxon>Lactobacillaceae</taxon>
        <taxon>Lacticaseibacillus</taxon>
    </lineage>
</organism>
<evidence type="ECO:0000313" key="3">
    <source>
        <dbReference type="EMBL" id="MFD1392244.1"/>
    </source>
</evidence>
<name>A0ABW4B5Z6_9LACO</name>
<dbReference type="Proteomes" id="UP001597249">
    <property type="component" value="Unassembled WGS sequence"/>
</dbReference>
<proteinExistence type="predicted"/>
<dbReference type="InterPro" id="IPR036034">
    <property type="entry name" value="PDZ_sf"/>
</dbReference>
<accession>A0ABW4B5Z6</accession>